<reference evidence="2" key="1">
    <citation type="submission" date="2022-11" db="EMBL/GenBank/DDBJ databases">
        <authorList>
            <person name="Petersen C."/>
        </authorList>
    </citation>
    <scope>NUCLEOTIDE SEQUENCE</scope>
    <source>
        <strain evidence="2">IBT 30761</strain>
    </source>
</reference>
<dbReference type="AlphaFoldDB" id="A0A9W9FGK7"/>
<keyword evidence="3" id="KW-1185">Reference proteome</keyword>
<feature type="signal peptide" evidence="1">
    <location>
        <begin position="1"/>
        <end position="18"/>
    </location>
</feature>
<dbReference type="Proteomes" id="UP001149074">
    <property type="component" value="Unassembled WGS sequence"/>
</dbReference>
<dbReference type="OrthoDB" id="4297540at2759"/>
<evidence type="ECO:0000256" key="1">
    <source>
        <dbReference type="SAM" id="SignalP"/>
    </source>
</evidence>
<name>A0A9W9FGK7_9EURO</name>
<sequence>MQFAKAPIFLACITAALAAPAHQKRGDTCTILGTTGMSQSTCGQAVNCIAVSRTLELKCSNGVSWDNGGDMPIAQTIKASDTGLEGDIVWDQKWETGGYDWCNAAYNGGDKIDGKVDDPEVSSSFGVSDQSYTCSVTFDI</sequence>
<dbReference type="RefSeq" id="XP_056475354.1">
    <property type="nucleotide sequence ID" value="XM_056619195.1"/>
</dbReference>
<gene>
    <name evidence="2" type="ORF">N7532_006701</name>
</gene>
<evidence type="ECO:0000313" key="3">
    <source>
        <dbReference type="Proteomes" id="UP001149074"/>
    </source>
</evidence>
<reference evidence="2" key="2">
    <citation type="journal article" date="2023" name="IMA Fungus">
        <title>Comparative genomic study of the Penicillium genus elucidates a diverse pangenome and 15 lateral gene transfer events.</title>
        <authorList>
            <person name="Petersen C."/>
            <person name="Sorensen T."/>
            <person name="Nielsen M.R."/>
            <person name="Sondergaard T.E."/>
            <person name="Sorensen J.L."/>
            <person name="Fitzpatrick D.A."/>
            <person name="Frisvad J.C."/>
            <person name="Nielsen K.L."/>
        </authorList>
    </citation>
    <scope>NUCLEOTIDE SEQUENCE</scope>
    <source>
        <strain evidence="2">IBT 30761</strain>
    </source>
</reference>
<dbReference type="EMBL" id="JAPQKI010000005">
    <property type="protein sequence ID" value="KAJ5099700.1"/>
    <property type="molecule type" value="Genomic_DNA"/>
</dbReference>
<comment type="caution">
    <text evidence="2">The sequence shown here is derived from an EMBL/GenBank/DDBJ whole genome shotgun (WGS) entry which is preliminary data.</text>
</comment>
<evidence type="ECO:0000313" key="2">
    <source>
        <dbReference type="EMBL" id="KAJ5099700.1"/>
    </source>
</evidence>
<accession>A0A9W9FGK7</accession>
<organism evidence="2 3">
    <name type="scientific">Penicillium argentinense</name>
    <dbReference type="NCBI Taxonomy" id="1131581"/>
    <lineage>
        <taxon>Eukaryota</taxon>
        <taxon>Fungi</taxon>
        <taxon>Dikarya</taxon>
        <taxon>Ascomycota</taxon>
        <taxon>Pezizomycotina</taxon>
        <taxon>Eurotiomycetes</taxon>
        <taxon>Eurotiomycetidae</taxon>
        <taxon>Eurotiales</taxon>
        <taxon>Aspergillaceae</taxon>
        <taxon>Penicillium</taxon>
    </lineage>
</organism>
<keyword evidence="1" id="KW-0732">Signal</keyword>
<proteinExistence type="predicted"/>
<feature type="chain" id="PRO_5040802110" evidence="1">
    <location>
        <begin position="19"/>
        <end position="140"/>
    </location>
</feature>
<protein>
    <submittedName>
        <fullName evidence="2">Uncharacterized protein</fullName>
    </submittedName>
</protein>
<dbReference type="GeneID" id="81358174"/>